<dbReference type="EMBL" id="JADEXN010000097">
    <property type="protein sequence ID" value="MBE9040576.1"/>
    <property type="molecule type" value="Genomic_DNA"/>
</dbReference>
<dbReference type="Proteomes" id="UP000621799">
    <property type="component" value="Unassembled WGS sequence"/>
</dbReference>
<dbReference type="RefSeq" id="WP_264320820.1">
    <property type="nucleotide sequence ID" value="NZ_JADEXN010000097.1"/>
</dbReference>
<name>A0A928VYF6_9CYAN</name>
<feature type="region of interest" description="Disordered" evidence="1">
    <location>
        <begin position="1"/>
        <end position="54"/>
    </location>
</feature>
<proteinExistence type="predicted"/>
<organism evidence="3 4">
    <name type="scientific">Zarconia navalis LEGE 11467</name>
    <dbReference type="NCBI Taxonomy" id="1828826"/>
    <lineage>
        <taxon>Bacteria</taxon>
        <taxon>Bacillati</taxon>
        <taxon>Cyanobacteriota</taxon>
        <taxon>Cyanophyceae</taxon>
        <taxon>Oscillatoriophycideae</taxon>
        <taxon>Oscillatoriales</taxon>
        <taxon>Oscillatoriales incertae sedis</taxon>
        <taxon>Zarconia</taxon>
        <taxon>Zarconia navalis</taxon>
    </lineage>
</organism>
<dbReference type="InterPro" id="IPR056947">
    <property type="entry name" value="Pepco_dom"/>
</dbReference>
<accession>A0A928VYF6</accession>
<protein>
    <recommendedName>
        <fullName evidence="2">Pepco domain-containing protein</fullName>
    </recommendedName>
</protein>
<reference evidence="3" key="1">
    <citation type="submission" date="2020-10" db="EMBL/GenBank/DDBJ databases">
        <authorList>
            <person name="Castelo-Branco R."/>
            <person name="Eusebio N."/>
            <person name="Adriana R."/>
            <person name="Vieira A."/>
            <person name="Brugerolle De Fraissinette N."/>
            <person name="Rezende De Castro R."/>
            <person name="Schneider M.P."/>
            <person name="Vasconcelos V."/>
            <person name="Leao P.N."/>
        </authorList>
    </citation>
    <scope>NUCLEOTIDE SEQUENCE</scope>
    <source>
        <strain evidence="3">LEGE 11467</strain>
    </source>
</reference>
<evidence type="ECO:0000256" key="1">
    <source>
        <dbReference type="SAM" id="MobiDB-lite"/>
    </source>
</evidence>
<keyword evidence="4" id="KW-1185">Reference proteome</keyword>
<feature type="domain" description="Pepco" evidence="2">
    <location>
        <begin position="6"/>
        <end position="129"/>
    </location>
</feature>
<dbReference type="Pfam" id="PF24393">
    <property type="entry name" value="Pepco"/>
    <property type="match status" value="1"/>
</dbReference>
<feature type="compositionally biased region" description="Polar residues" evidence="1">
    <location>
        <begin position="1"/>
        <end position="17"/>
    </location>
</feature>
<evidence type="ECO:0000313" key="4">
    <source>
        <dbReference type="Proteomes" id="UP000621799"/>
    </source>
</evidence>
<comment type="caution">
    <text evidence="3">The sequence shown here is derived from an EMBL/GenBank/DDBJ whole genome shotgun (WGS) entry which is preliminary data.</text>
</comment>
<dbReference type="AlphaFoldDB" id="A0A928VYF6"/>
<gene>
    <name evidence="3" type="ORF">IQ235_07225</name>
</gene>
<evidence type="ECO:0000313" key="3">
    <source>
        <dbReference type="EMBL" id="MBE9040576.1"/>
    </source>
</evidence>
<evidence type="ECO:0000259" key="2">
    <source>
        <dbReference type="Pfam" id="PF24393"/>
    </source>
</evidence>
<sequence>MSKNTIQIVTAQTASPSSPTPKPEAGRKDPIGLASNYWDDDSKTAETSTDSAPEGLSFHQVSVEHLEGELAGILETLDRAVNRATTQADLQSVELAEVEVSLGIAANGSLSVLGLGAGVAGTTSLKLKLVPKKR</sequence>